<dbReference type="InterPro" id="IPR036572">
    <property type="entry name" value="Doublecortin_dom_sf"/>
</dbReference>
<organism evidence="5 6">
    <name type="scientific">Schistosoma mekongi</name>
    <name type="common">Parasitic worm</name>
    <dbReference type="NCBI Taxonomy" id="38744"/>
    <lineage>
        <taxon>Eukaryota</taxon>
        <taxon>Metazoa</taxon>
        <taxon>Spiralia</taxon>
        <taxon>Lophotrochozoa</taxon>
        <taxon>Platyhelminthes</taxon>
        <taxon>Trematoda</taxon>
        <taxon>Digenea</taxon>
        <taxon>Strigeidida</taxon>
        <taxon>Schistosomatoidea</taxon>
        <taxon>Schistosomatidae</taxon>
        <taxon>Schistosoma</taxon>
    </lineage>
</organism>
<reference evidence="5" key="1">
    <citation type="submission" date="2022-04" db="EMBL/GenBank/DDBJ databases">
        <authorList>
            <person name="Xu L."/>
            <person name="Lv Z."/>
        </authorList>
    </citation>
    <scope>NUCLEOTIDE SEQUENCE</scope>
    <source>
        <strain evidence="5">LV_2022a</strain>
    </source>
</reference>
<comment type="caution">
    <text evidence="1">Lacks conserved residue(s) required for the propagation of feature annotation.</text>
</comment>
<dbReference type="SMART" id="SM00537">
    <property type="entry name" value="DCX"/>
    <property type="match status" value="1"/>
</dbReference>
<feature type="region of interest" description="Disordered" evidence="2">
    <location>
        <begin position="1200"/>
        <end position="1232"/>
    </location>
</feature>
<dbReference type="InterPro" id="IPR052970">
    <property type="entry name" value="Inner_ear_hair_cell_LOXHD"/>
</dbReference>
<reference evidence="5" key="2">
    <citation type="journal article" date="2023" name="Infect Dis Poverty">
        <title>Chromosome-scale genome of the human blood fluke Schistosoma mekongi and its implications for public health.</title>
        <authorList>
            <person name="Zhou M."/>
            <person name="Xu L."/>
            <person name="Xu D."/>
            <person name="Chen W."/>
            <person name="Khan J."/>
            <person name="Hu Y."/>
            <person name="Huang H."/>
            <person name="Wei H."/>
            <person name="Zhang Y."/>
            <person name="Chusongsang P."/>
            <person name="Tanasarnprasert K."/>
            <person name="Hu X."/>
            <person name="Limpanont Y."/>
            <person name="Lv Z."/>
        </authorList>
    </citation>
    <scope>NUCLEOTIDE SEQUENCE</scope>
    <source>
        <strain evidence="5">LV_2022a</strain>
    </source>
</reference>
<dbReference type="PROSITE" id="PS50095">
    <property type="entry name" value="PLAT"/>
    <property type="match status" value="2"/>
</dbReference>
<evidence type="ECO:0000256" key="1">
    <source>
        <dbReference type="PROSITE-ProRule" id="PRU00152"/>
    </source>
</evidence>
<protein>
    <recommendedName>
        <fullName evidence="7">Lipoxygenase homology domain-containing protein</fullName>
    </recommendedName>
</protein>
<evidence type="ECO:0000313" key="6">
    <source>
        <dbReference type="Proteomes" id="UP001292079"/>
    </source>
</evidence>
<dbReference type="Gene3D" id="2.60.60.20">
    <property type="entry name" value="PLAT/LH2 domain"/>
    <property type="match status" value="3"/>
</dbReference>
<feature type="domain" description="PLAT" evidence="3">
    <location>
        <begin position="1237"/>
        <end position="1354"/>
    </location>
</feature>
<gene>
    <name evidence="5" type="ORF">MN116_000729</name>
</gene>
<dbReference type="EMBL" id="JALJAT010000001">
    <property type="protein sequence ID" value="KAK4474685.1"/>
    <property type="molecule type" value="Genomic_DNA"/>
</dbReference>
<dbReference type="SUPFAM" id="SSF49723">
    <property type="entry name" value="Lipase/lipooxygenase domain (PLAT/LH2 domain)"/>
    <property type="match status" value="3"/>
</dbReference>
<dbReference type="Gene3D" id="3.10.20.230">
    <property type="entry name" value="Doublecortin domain"/>
    <property type="match status" value="1"/>
</dbReference>
<dbReference type="SUPFAM" id="SSF89837">
    <property type="entry name" value="Doublecortin (DC)"/>
    <property type="match status" value="1"/>
</dbReference>
<feature type="compositionally biased region" description="Polar residues" evidence="2">
    <location>
        <begin position="1221"/>
        <end position="1231"/>
    </location>
</feature>
<evidence type="ECO:0000256" key="2">
    <source>
        <dbReference type="SAM" id="MobiDB-lite"/>
    </source>
</evidence>
<dbReference type="GO" id="GO:0035556">
    <property type="term" value="P:intracellular signal transduction"/>
    <property type="evidence" value="ECO:0007669"/>
    <property type="project" value="InterPro"/>
</dbReference>
<evidence type="ECO:0000313" key="5">
    <source>
        <dbReference type="EMBL" id="KAK4474685.1"/>
    </source>
</evidence>
<feature type="domain" description="Doublecortin" evidence="4">
    <location>
        <begin position="223"/>
        <end position="302"/>
    </location>
</feature>
<dbReference type="Pfam" id="PF01477">
    <property type="entry name" value="PLAT"/>
    <property type="match status" value="1"/>
</dbReference>
<accession>A0AAE2D954</accession>
<dbReference type="PANTHER" id="PTHR45901">
    <property type="entry name" value="PROTEIN CBG12474"/>
    <property type="match status" value="1"/>
</dbReference>
<name>A0AAE2D954_SCHME</name>
<dbReference type="Pfam" id="PF03607">
    <property type="entry name" value="DCX"/>
    <property type="match status" value="1"/>
</dbReference>
<evidence type="ECO:0000259" key="4">
    <source>
        <dbReference type="PROSITE" id="PS50309"/>
    </source>
</evidence>
<evidence type="ECO:0000259" key="3">
    <source>
        <dbReference type="PROSITE" id="PS50095"/>
    </source>
</evidence>
<feature type="domain" description="PLAT" evidence="3">
    <location>
        <begin position="575"/>
        <end position="704"/>
    </location>
</feature>
<proteinExistence type="predicted"/>
<sequence>MSINRNQRSNLLKSLSNSSCQLNIDKQNNFNVKYYKKQKIQKSIPSINDQLLFNNTTLESIQYSPNTILPIMNTTYFYHDNNIHNQYNGIRLAIQSNYNRSLETLLEELTENLAYTSSNEQIMFTSNSIINKVKSMNDLQQNNYNIDINNQLKSCNILMNDKITNNKINKKYNQKSIISPISLNSNAKTTLYKSENCLTLPIIDTVIIDTNENIKWKQMKQVKRIYVRLNGQSYNMKPVLIKRKYIKNFENVLQELSDIFKIPIHKVYTIDGELIETLRDLLDGPNEFIAAGFERFRPLNEMHVSTRCLSRSSSRARNQTKSPTSSILPSLKQHCEQFNKGYSSNDEFTVCQIFIKSGQNDPQTNESYITACTANPTITICNKYQSTQPILLRSAYICTLNLNDENVQGIQDNELNETNTINSIQKGPFYPGSVDYFEIPTNGFMEISKIRISHDGFGDYPEWLPEEIYIRLSQNPPSMTMNSLKFNENSSVSLNRLLNSDEESNLLSGTTFTYELSFPCMRWLSRFKGDGSLIREIAAPGTQLIDQTPRFGRILRAYPLDVTTLLQQEERAPVIQYQVITKTGNLWNSGMNNTTKVNILIQGDRGDTGTRTLWNKEITKINAFSRGKTSVFYVEAVFLGRLKSLTLWLEPDDNENNKSISTNWYLEYVIIQQLSVNCYTYNHTKISNTLSSTSTSSLPVTNNSNKISNDISAIYIFPCFQWLTTGFGMNSLPIKLIPVNGSGVLTTDLMESIMANQKEQIFWQAEKWKFKPGTKIVFYSYLTGAPMRMIDSNRIDCQPIDSVIGVSNQNTKEVFNVSYALTGSRRSKTVKPPSYQQFNTKNILDRHKKYNVYQNEDYSNTSSNGMLCNTIINNNNKSTKCIRSFSSVQNPWLYLCLDDISGLHLKITSNLESQCYDFKIRPQSNRFIALEINKGNSLQSRKLHVYVGPNGRIVSAATGPITIPGKLFLPYVKGCLRDHTILWLCTEIQQTLIPVLIHQTNENNSEVKINSCKFDLRATGERNTEAYWRVHKVDKNVRRFESVAWPGHFLRVTSDCVDAMGGGGMDCYFQIIRIRCKGFLQLSPLVNIKKIIGMNEDGTITLYDKYTMEEYSRFYPEVIKYGVSSPQIQELDSSCLKDRLNDLSSQLITSNSVISNLLLDDKTNEIEKTQRTERKISSSIQQQQQLFELVQCHDQTDVKDVDSTKSTFGDDTDSNDNGSNQPQALDSPNENQDLKDSNWKLSIYTEKLAQNCEVILVVYGTDGNSGPILIGRSNDVKGLFQANRIDNFMIILENVGMIYKIRLEVNQINPDVQSEWEVDKVILENVEVSKPLIFDFSGRPFGKYKNFCCLSREQVISVNLLNNTSITMKHQLNNELQLFLLNYRIQIEFSYNVTNSKDISNISIEPYICLIGQYGDCGRRLIGSITGKQLISVEKRNVLILDTLIEAAYLGEVTSCFLGPVDVEDKPQEERTGLLCTDILIWDTKKEVIYEFPSETWLLLKSNGQTHEIHLKVGRFNEDNNKPEHKLEIEDNLTMKINVSELGNKNESQDVHHNTEDELDILRDGTLA</sequence>
<comment type="caution">
    <text evidence="5">The sequence shown here is derived from an EMBL/GenBank/DDBJ whole genome shotgun (WGS) entry which is preliminary data.</text>
</comment>
<keyword evidence="6" id="KW-1185">Reference proteome</keyword>
<dbReference type="PROSITE" id="PS50309">
    <property type="entry name" value="DC"/>
    <property type="match status" value="1"/>
</dbReference>
<dbReference type="InterPro" id="IPR003533">
    <property type="entry name" value="Doublecortin_dom"/>
</dbReference>
<dbReference type="InterPro" id="IPR036392">
    <property type="entry name" value="PLAT/LH2_dom_sf"/>
</dbReference>
<dbReference type="PANTHER" id="PTHR45901:SF7">
    <property type="entry name" value="OXYGEN-REGULATED PROTEIN 1"/>
    <property type="match status" value="1"/>
</dbReference>
<dbReference type="InterPro" id="IPR001024">
    <property type="entry name" value="PLAT/LH2_dom"/>
</dbReference>
<evidence type="ECO:0008006" key="7">
    <source>
        <dbReference type="Google" id="ProtNLM"/>
    </source>
</evidence>
<dbReference type="Proteomes" id="UP001292079">
    <property type="component" value="Unassembled WGS sequence"/>
</dbReference>